<dbReference type="EMBL" id="NDIQ01000001">
    <property type="protein sequence ID" value="PRT53488.1"/>
    <property type="molecule type" value="Genomic_DNA"/>
</dbReference>
<evidence type="ECO:0000256" key="5">
    <source>
        <dbReference type="ARBA" id="ARBA00022692"/>
    </source>
</evidence>
<evidence type="ECO:0000313" key="11">
    <source>
        <dbReference type="EMBL" id="PRT53488.1"/>
    </source>
</evidence>
<evidence type="ECO:0000256" key="1">
    <source>
        <dbReference type="ARBA" id="ARBA00004477"/>
    </source>
</evidence>
<evidence type="ECO:0000256" key="3">
    <source>
        <dbReference type="ARBA" id="ARBA00005316"/>
    </source>
</evidence>
<comment type="pathway">
    <text evidence="2">Glycolipid biosynthesis; glycosylphosphatidylinositol-anchor biosynthesis.</text>
</comment>
<dbReference type="STRING" id="45607.A0A2T0FER6"/>
<dbReference type="GO" id="GO:0006506">
    <property type="term" value="P:GPI anchor biosynthetic process"/>
    <property type="evidence" value="ECO:0007669"/>
    <property type="project" value="UniProtKB-UniPathway"/>
</dbReference>
<name>A0A2T0FER6_9ASCO</name>
<dbReference type="GO" id="GO:0042765">
    <property type="term" value="C:GPI-anchor transamidase complex"/>
    <property type="evidence" value="ECO:0007669"/>
    <property type="project" value="InterPro"/>
</dbReference>
<evidence type="ECO:0000256" key="9">
    <source>
        <dbReference type="ARBA" id="ARBA00023180"/>
    </source>
</evidence>
<dbReference type="RefSeq" id="XP_024663434.1">
    <property type="nucleotide sequence ID" value="XM_024807666.1"/>
</dbReference>
<keyword evidence="6" id="KW-0256">Endoplasmic reticulum</keyword>
<dbReference type="AlphaFoldDB" id="A0A2T0FER6"/>
<organism evidence="11 12">
    <name type="scientific">Wickerhamiella sorbophila</name>
    <dbReference type="NCBI Taxonomy" id="45607"/>
    <lineage>
        <taxon>Eukaryota</taxon>
        <taxon>Fungi</taxon>
        <taxon>Dikarya</taxon>
        <taxon>Ascomycota</taxon>
        <taxon>Saccharomycotina</taxon>
        <taxon>Dipodascomycetes</taxon>
        <taxon>Dipodascales</taxon>
        <taxon>Trichomonascaceae</taxon>
        <taxon>Wickerhamiella</taxon>
    </lineage>
</organism>
<evidence type="ECO:0000256" key="6">
    <source>
        <dbReference type="ARBA" id="ARBA00022824"/>
    </source>
</evidence>
<comment type="subcellular location">
    <subcellularLocation>
        <location evidence="1">Endoplasmic reticulum membrane</location>
        <topology evidence="1">Multi-pass membrane protein</topology>
    </subcellularLocation>
</comment>
<evidence type="ECO:0000256" key="7">
    <source>
        <dbReference type="ARBA" id="ARBA00022989"/>
    </source>
</evidence>
<keyword evidence="8 10" id="KW-0472">Membrane</keyword>
<evidence type="ECO:0000256" key="4">
    <source>
        <dbReference type="ARBA" id="ARBA00022502"/>
    </source>
</evidence>
<gene>
    <name evidence="11" type="ORF">B9G98_01108</name>
</gene>
<feature type="transmembrane region" description="Helical" evidence="10">
    <location>
        <begin position="427"/>
        <end position="448"/>
    </location>
</feature>
<keyword evidence="12" id="KW-1185">Reference proteome</keyword>
<evidence type="ECO:0000256" key="8">
    <source>
        <dbReference type="ARBA" id="ARBA00023136"/>
    </source>
</evidence>
<accession>A0A2T0FER6</accession>
<evidence type="ECO:0000313" key="12">
    <source>
        <dbReference type="Proteomes" id="UP000238350"/>
    </source>
</evidence>
<proteinExistence type="inferred from homology"/>
<dbReference type="OrthoDB" id="28748at2759"/>
<dbReference type="GeneID" id="36514857"/>
<dbReference type="Proteomes" id="UP000238350">
    <property type="component" value="Unassembled WGS sequence"/>
</dbReference>
<dbReference type="PANTHER" id="PTHR21072:SF13">
    <property type="entry name" value="GPI TRANSAMIDASE COMPONENT PIG-S"/>
    <property type="match status" value="1"/>
</dbReference>
<protein>
    <submittedName>
        <fullName evidence="11">GPI transamidase component GPI17</fullName>
    </submittedName>
</protein>
<comment type="similarity">
    <text evidence="3">Belongs to the PIGS family.</text>
</comment>
<dbReference type="Pfam" id="PF10510">
    <property type="entry name" value="PIG-S"/>
    <property type="match status" value="1"/>
</dbReference>
<dbReference type="UniPathway" id="UPA00196"/>
<dbReference type="GO" id="GO:0016255">
    <property type="term" value="P:attachment of GPI anchor to protein"/>
    <property type="evidence" value="ECO:0007669"/>
    <property type="project" value="InterPro"/>
</dbReference>
<keyword evidence="7 10" id="KW-1133">Transmembrane helix</keyword>
<keyword evidence="4" id="KW-0337">GPI-anchor biosynthesis</keyword>
<keyword evidence="9" id="KW-0325">Glycoprotein</keyword>
<keyword evidence="5 10" id="KW-0812">Transmembrane</keyword>
<dbReference type="InterPro" id="IPR019540">
    <property type="entry name" value="PtdIno-glycan_biosynth_class_S"/>
</dbReference>
<evidence type="ECO:0000256" key="2">
    <source>
        <dbReference type="ARBA" id="ARBA00004687"/>
    </source>
</evidence>
<reference evidence="11 12" key="1">
    <citation type="submission" date="2017-04" db="EMBL/GenBank/DDBJ databases">
        <title>Genome sequencing of [Candida] sorbophila.</title>
        <authorList>
            <person name="Ahn J.O."/>
        </authorList>
    </citation>
    <scope>NUCLEOTIDE SEQUENCE [LARGE SCALE GENOMIC DNA]</scope>
    <source>
        <strain evidence="11 12">DS02</strain>
    </source>
</reference>
<dbReference type="PANTHER" id="PTHR21072">
    <property type="entry name" value="GPI TRANSAMIDASE COMPONENT PIG-S"/>
    <property type="match status" value="1"/>
</dbReference>
<evidence type="ECO:0000256" key="10">
    <source>
        <dbReference type="SAM" id="Phobius"/>
    </source>
</evidence>
<comment type="caution">
    <text evidence="11">The sequence shown here is derived from an EMBL/GenBank/DDBJ whole genome shotgun (WGS) entry which is preliminary data.</text>
</comment>
<sequence>MILLVLAAWFAILGPLWLFTSRTYRAPLDLESMRYYEANIDRMVAPRVKVYIPNSQQFPDLAQAVEKIANENLARSSSYRLEVTGDSSQKTDDHITMTIHQAKEVLFAISDTEKDIDMTYTLELVDLGELPSMVSLVLLNHVLGSEIAFFSNHATLAHHVAPYSPAYHLTFSLVYGGGDEIQWDIKESMHRFGALVQKLDDSVANITIDSQVEYYAELGTSPQNNGTHHVLDKDNLSTLVNFAEWSLASTVEYQTLNFVLYIPSPYQSPLVIADSSTNSFLIPQWGGVTIMNTMQHHLTSQDLDPVFDVFASQLLSLLGAPTSPSSPAIRMDMLSRMTTLRALRSTAASLGALVRLYNHMPNIAIPKRVLKHSEAAIEGIKASLHALSSSEWAKAASLAGQAFTNAEQAFFDKEMVAQTFVPSEHMFAVYMPLLGPIALVLFTNFLSYKKLRRLSEQSKKALAEADALAAETKLQVQNELEKT</sequence>